<gene>
    <name evidence="2" type="ORF">CLV85_0003</name>
</gene>
<keyword evidence="1" id="KW-0732">Signal</keyword>
<evidence type="ECO:0000313" key="3">
    <source>
        <dbReference type="Proteomes" id="UP000231742"/>
    </source>
</evidence>
<dbReference type="PROSITE" id="PS51257">
    <property type="entry name" value="PROKAR_LIPOPROTEIN"/>
    <property type="match status" value="1"/>
</dbReference>
<dbReference type="InterPro" id="IPR025584">
    <property type="entry name" value="Cthe_2159"/>
</dbReference>
<sequence length="525" mass="51445">MKRNHFTLTAAVSTFLIGGVLLAGCSTAVETPAVTSSVTAEISEANVDLNLGPVATEVLAANANSTTTNDDEWTLDGAVSIALDGSTATADGDGVSVSGSTITISAAGTYILSGQFDGQVVVDTDDEAVVALVLDGAEISSSTSAAIAVANAEDVVVSLSGTNTLSSTGDDADYNAALFSDADLTISGDGSLTVSSSVNDGITSHDDLVILSGDITVTAGDDGLRGKDSLTIEGGTVTVDAGGDALKSDNDEDETRGYVYIAGGTVALTAADDGVQAQTDIVIAGGSTTLAAEDDGLKSEVNIVVSGGGTAVTDSYEGIESYYITIEGGVLAVNASDDGINATSGTSTTTDIGGIVEADDGAMVSITGGETTVNSAGDGIDSNGSMLVTGGMTTVFGSSEDREGALDANGTIVVDSGTVLAVGMTFMATSPETSSAQGWVSASLEQAYGADQTVQVLDSSGTVVAEFTSVKSFQSVVLSDAAITNGETYTVTVDGDTAGTVTAGVAAAGSESAGGGAPGGGAPRP</sequence>
<dbReference type="AlphaFoldDB" id="A0A2M9D560"/>
<keyword evidence="3" id="KW-1185">Reference proteome</keyword>
<feature type="chain" id="PRO_5014915863" evidence="1">
    <location>
        <begin position="29"/>
        <end position="525"/>
    </location>
</feature>
<evidence type="ECO:0000313" key="2">
    <source>
        <dbReference type="EMBL" id="PJJ80839.1"/>
    </source>
</evidence>
<reference evidence="2 3" key="1">
    <citation type="submission" date="2017-11" db="EMBL/GenBank/DDBJ databases">
        <title>Genomic Encyclopedia of Archaeal and Bacterial Type Strains, Phase II (KMG-II): From Individual Species to Whole Genera.</title>
        <authorList>
            <person name="Goeker M."/>
        </authorList>
    </citation>
    <scope>NUCLEOTIDE SEQUENCE [LARGE SCALE GENOMIC DNA]</scope>
    <source>
        <strain evidence="2 3">DSM 16400</strain>
    </source>
</reference>
<proteinExistence type="predicted"/>
<dbReference type="OrthoDB" id="9812829at2"/>
<dbReference type="EMBL" id="PGFH01000001">
    <property type="protein sequence ID" value="PJJ80839.1"/>
    <property type="molecule type" value="Genomic_DNA"/>
</dbReference>
<dbReference type="RefSeq" id="WP_100387583.1">
    <property type="nucleotide sequence ID" value="NZ_BMZU01000001.1"/>
</dbReference>
<feature type="signal peptide" evidence="1">
    <location>
        <begin position="1"/>
        <end position="28"/>
    </location>
</feature>
<dbReference type="Pfam" id="PF14262">
    <property type="entry name" value="Cthe_2159"/>
    <property type="match status" value="1"/>
</dbReference>
<accession>A0A2M9D560</accession>
<name>A0A2M9D560_9MICO</name>
<comment type="caution">
    <text evidence="2">The sequence shown here is derived from an EMBL/GenBank/DDBJ whole genome shotgun (WGS) entry which is preliminary data.</text>
</comment>
<dbReference type="Proteomes" id="UP000231742">
    <property type="component" value="Unassembled WGS sequence"/>
</dbReference>
<evidence type="ECO:0000256" key="1">
    <source>
        <dbReference type="SAM" id="SignalP"/>
    </source>
</evidence>
<organism evidence="2 3">
    <name type="scientific">Salinibacterium amurskyense</name>
    <dbReference type="NCBI Taxonomy" id="205941"/>
    <lineage>
        <taxon>Bacteria</taxon>
        <taxon>Bacillati</taxon>
        <taxon>Actinomycetota</taxon>
        <taxon>Actinomycetes</taxon>
        <taxon>Micrococcales</taxon>
        <taxon>Microbacteriaceae</taxon>
        <taxon>Salinibacterium</taxon>
    </lineage>
</organism>
<protein>
    <submittedName>
        <fullName evidence="2">Uncharacterized protein DUF4353</fullName>
    </submittedName>
</protein>